<accession>A0A931BBC0</accession>
<evidence type="ECO:0000313" key="1">
    <source>
        <dbReference type="EMBL" id="MBF9072102.1"/>
    </source>
</evidence>
<dbReference type="EMBL" id="JADPRT010000014">
    <property type="protein sequence ID" value="MBF9072102.1"/>
    <property type="molecule type" value="Genomic_DNA"/>
</dbReference>
<dbReference type="InterPro" id="IPR059186">
    <property type="entry name" value="SACTE_4363"/>
</dbReference>
<gene>
    <name evidence="1" type="ORF">I2501_29160</name>
</gene>
<keyword evidence="2" id="KW-1185">Reference proteome</keyword>
<reference evidence="1" key="1">
    <citation type="submission" date="2020-11" db="EMBL/GenBank/DDBJ databases">
        <title>Isolation and identification of active actinomycetes.</title>
        <authorList>
            <person name="Yu B."/>
        </authorList>
    </citation>
    <scope>NUCLEOTIDE SEQUENCE</scope>
    <source>
        <strain evidence="1">NEAU-YB345</strain>
    </source>
</reference>
<dbReference type="CDD" id="cd23669">
    <property type="entry name" value="GH55_SacteLam55A-like"/>
    <property type="match status" value="1"/>
</dbReference>
<organism evidence="1 2">
    <name type="scientific">Streptacidiphilus fuscans</name>
    <dbReference type="NCBI Taxonomy" id="2789292"/>
    <lineage>
        <taxon>Bacteria</taxon>
        <taxon>Bacillati</taxon>
        <taxon>Actinomycetota</taxon>
        <taxon>Actinomycetes</taxon>
        <taxon>Kitasatosporales</taxon>
        <taxon>Streptomycetaceae</taxon>
        <taxon>Streptacidiphilus</taxon>
    </lineage>
</organism>
<dbReference type="Proteomes" id="UP000657385">
    <property type="component" value="Unassembled WGS sequence"/>
</dbReference>
<protein>
    <recommendedName>
        <fullName evidence="3">Coagulation factor 5/8 type domain-containing protein</fullName>
    </recommendedName>
</protein>
<evidence type="ECO:0008006" key="3">
    <source>
        <dbReference type="Google" id="ProtNLM"/>
    </source>
</evidence>
<name>A0A931BBC0_9ACTN</name>
<comment type="caution">
    <text evidence="1">The sequence shown here is derived from an EMBL/GenBank/DDBJ whole genome shotgun (WGS) entry which is preliminary data.</text>
</comment>
<sequence>MFFALIVVLALVIPTVVALMLDSGSAAPPPPSADGAGATAPPTGGSLGPNVVVFDPAMSQASIQSQLNLIANSQGSNEFGTDRYAILFKPGTYGSAADPLVFSVGYYESVAGLGQNPGDVVVNGSVNVYNQCVGGNQSQCYATTNFWRSLSNLTVNVAGMTGCYADTDVWAVSQAAPLRRVRINGNLSLMDHCTGSPDWASGGFIADSEFTGGAVTNGSQQQFFTRDSSLDGWSNAVWNQVFCGDTGAPTQSFASNSGDNGGPSSYTTLATCPVTREAPYLYLDASGHYRVFVPAQQTDSTGPTWAHGDTSGTSLPLSSFFVVRPGATVGQIDAALANGENLLVTPGVYDLPSSIRVTRADTKIVGLGFATLVPTSGNVTMTIADVSGVNVTGLIFDAGTTASPALLQVGTPGSTVGHAEDPVSLDDIFFRIGGATAGTATTALIDDSNDSLIDDAWIWRADHGTGAGSWAGDRSDTGLVVNGDRVTATGLAVEHFQKSETVWNGQHGEVVFYQNENPYDVPNQSAWRASPTQNGYPAFSVADNVTSFQGYGMGSYSNFDQAAGNQGSAVHNAMAFQAPHTPGVQFHDLLTVFLNGTGGIDSVINGTGGAVGQGSAGPKDVVSYP</sequence>
<proteinExistence type="predicted"/>
<evidence type="ECO:0000313" key="2">
    <source>
        <dbReference type="Proteomes" id="UP000657385"/>
    </source>
</evidence>
<dbReference type="AlphaFoldDB" id="A0A931BBC0"/>